<dbReference type="EMBL" id="CAJZBQ010000055">
    <property type="protein sequence ID" value="CAG9332752.1"/>
    <property type="molecule type" value="Genomic_DNA"/>
</dbReference>
<dbReference type="Pfam" id="PF07855">
    <property type="entry name" value="ATG101"/>
    <property type="match status" value="1"/>
</dbReference>
<name>A0AAU9K6D9_9CILI</name>
<accession>A0AAU9K6D9</accession>
<dbReference type="GO" id="GO:0019901">
    <property type="term" value="F:protein kinase binding"/>
    <property type="evidence" value="ECO:0007669"/>
    <property type="project" value="TreeGrafter"/>
</dbReference>
<dbReference type="PANTHER" id="PTHR13292:SF0">
    <property type="entry name" value="AUTOPHAGY-RELATED PROTEIN 101"/>
    <property type="match status" value="1"/>
</dbReference>
<organism evidence="4 5">
    <name type="scientific">Blepharisma stoltei</name>
    <dbReference type="NCBI Taxonomy" id="1481888"/>
    <lineage>
        <taxon>Eukaryota</taxon>
        <taxon>Sar</taxon>
        <taxon>Alveolata</taxon>
        <taxon>Ciliophora</taxon>
        <taxon>Postciliodesmatophora</taxon>
        <taxon>Heterotrichea</taxon>
        <taxon>Heterotrichida</taxon>
        <taxon>Blepharismidae</taxon>
        <taxon>Blepharisma</taxon>
    </lineage>
</organism>
<evidence type="ECO:0000256" key="3">
    <source>
        <dbReference type="ARBA" id="ARBA00023006"/>
    </source>
</evidence>
<keyword evidence="5" id="KW-1185">Reference proteome</keyword>
<dbReference type="AlphaFoldDB" id="A0AAU9K6D9"/>
<dbReference type="PANTHER" id="PTHR13292">
    <property type="entry name" value="AUTOPHAGY-RELATED PROTEIN 101"/>
    <property type="match status" value="1"/>
</dbReference>
<evidence type="ECO:0000313" key="4">
    <source>
        <dbReference type="EMBL" id="CAG9332752.1"/>
    </source>
</evidence>
<evidence type="ECO:0000313" key="5">
    <source>
        <dbReference type="Proteomes" id="UP001162131"/>
    </source>
</evidence>
<sequence length="174" mass="20534">MNHEQNVIKGLVLEPRQVKDALRVIIHSILFQRELGVVTPRQVESDCGVFYLTLNDINTDKHIEEQLTLFENRLQERPMLILTLSFYQTVKKKTFLFIQEKTKVIWEEWKIPIQLQQMAIPESRKSDSRLAKKLRKRLMTIIERICEKKDHLPSIGEANDPTVIRFPYEIIAPL</sequence>
<evidence type="ECO:0000256" key="1">
    <source>
        <dbReference type="ARBA" id="ARBA00007130"/>
    </source>
</evidence>
<comment type="similarity">
    <text evidence="1">Belongs to the ATG101 family.</text>
</comment>
<proteinExistence type="inferred from homology"/>
<comment type="caution">
    <text evidence="4">The sequence shown here is derived from an EMBL/GenBank/DDBJ whole genome shotgun (WGS) entry which is preliminary data.</text>
</comment>
<dbReference type="GO" id="GO:0000407">
    <property type="term" value="C:phagophore assembly site"/>
    <property type="evidence" value="ECO:0007669"/>
    <property type="project" value="TreeGrafter"/>
</dbReference>
<dbReference type="GO" id="GO:0000045">
    <property type="term" value="P:autophagosome assembly"/>
    <property type="evidence" value="ECO:0007669"/>
    <property type="project" value="TreeGrafter"/>
</dbReference>
<protein>
    <recommendedName>
        <fullName evidence="2">Autophagy-related protein 101</fullName>
    </recommendedName>
</protein>
<dbReference type="InterPro" id="IPR012445">
    <property type="entry name" value="ATG101"/>
</dbReference>
<dbReference type="GO" id="GO:1990316">
    <property type="term" value="C:Atg1/ULK1 kinase complex"/>
    <property type="evidence" value="ECO:0007669"/>
    <property type="project" value="TreeGrafter"/>
</dbReference>
<evidence type="ECO:0000256" key="2">
    <source>
        <dbReference type="ARBA" id="ARBA00018874"/>
    </source>
</evidence>
<reference evidence="4" key="1">
    <citation type="submission" date="2021-09" db="EMBL/GenBank/DDBJ databases">
        <authorList>
            <consortium name="AG Swart"/>
            <person name="Singh M."/>
            <person name="Singh A."/>
            <person name="Seah K."/>
            <person name="Emmerich C."/>
        </authorList>
    </citation>
    <scope>NUCLEOTIDE SEQUENCE</scope>
    <source>
        <strain evidence="4">ATCC30299</strain>
    </source>
</reference>
<keyword evidence="3" id="KW-0072">Autophagy</keyword>
<gene>
    <name evidence="4" type="ORF">BSTOLATCC_MIC57044</name>
</gene>
<dbReference type="Proteomes" id="UP001162131">
    <property type="component" value="Unassembled WGS sequence"/>
</dbReference>